<evidence type="ECO:0000313" key="2">
    <source>
        <dbReference type="EMBL" id="ACH40042.1"/>
    </source>
</evidence>
<dbReference type="Pfam" id="PF04965">
    <property type="entry name" value="GPW_gp25"/>
    <property type="match status" value="1"/>
</dbReference>
<dbReference type="PANTHER" id="PTHR38595">
    <property type="entry name" value="CYTOPLASMIC PROTEIN-RELATED"/>
    <property type="match status" value="1"/>
</dbReference>
<dbReference type="InterPro" id="IPR053176">
    <property type="entry name" value="T6SS_TssE1-like"/>
</dbReference>
<dbReference type="SUPFAM" id="SSF160719">
    <property type="entry name" value="gpW/gp25-like"/>
    <property type="match status" value="1"/>
</dbReference>
<dbReference type="RefSeq" id="WP_012531473.1">
    <property type="nucleotide sequence ID" value="NC_011146.1"/>
</dbReference>
<feature type="domain" description="IraD/Gp25-like" evidence="1">
    <location>
        <begin position="41"/>
        <end position="137"/>
    </location>
</feature>
<dbReference type="EMBL" id="CP001124">
    <property type="protein sequence ID" value="ACH40042.1"/>
    <property type="molecule type" value="Genomic_DNA"/>
</dbReference>
<dbReference type="InterPro" id="IPR007048">
    <property type="entry name" value="IraD/Gp25-like"/>
</dbReference>
<reference evidence="2 3" key="1">
    <citation type="submission" date="2008-07" db="EMBL/GenBank/DDBJ databases">
        <title>Complete sequence of Geobacter bemidjiensis BEM.</title>
        <authorList>
            <consortium name="US DOE Joint Genome Institute"/>
            <person name="Lucas S."/>
            <person name="Copeland A."/>
            <person name="Lapidus A."/>
            <person name="Glavina del Rio T."/>
            <person name="Dalin E."/>
            <person name="Tice H."/>
            <person name="Bruce D."/>
            <person name="Goodwin L."/>
            <person name="Pitluck S."/>
            <person name="Kiss H."/>
            <person name="Brettin T."/>
            <person name="Detter J.C."/>
            <person name="Han C."/>
            <person name="Kuske C.R."/>
            <person name="Schmutz J."/>
            <person name="Larimer F."/>
            <person name="Land M."/>
            <person name="Hauser L."/>
            <person name="Kyrpides N."/>
            <person name="Lykidis A."/>
            <person name="Lovley D."/>
            <person name="Richardson P."/>
        </authorList>
    </citation>
    <scope>NUCLEOTIDE SEQUENCE [LARGE SCALE GENOMIC DNA]</scope>
    <source>
        <strain evidence="3">ATCC BAA-1014 / DSM 16622 / JCM 12645 / Bem</strain>
    </source>
</reference>
<gene>
    <name evidence="2" type="primary">tssE</name>
    <name evidence="2" type="ordered locus">Gbem_3040</name>
</gene>
<dbReference type="Proteomes" id="UP000008825">
    <property type="component" value="Chromosome"/>
</dbReference>
<dbReference type="AlphaFoldDB" id="B5E873"/>
<evidence type="ECO:0000259" key="1">
    <source>
        <dbReference type="Pfam" id="PF04965"/>
    </source>
</evidence>
<proteinExistence type="predicted"/>
<reference evidence="2 3" key="2">
    <citation type="journal article" date="2010" name="BMC Genomics">
        <title>The genome of Geobacter bemidjiensis, exemplar for the subsurface clade of Geobacter species that predominate in Fe(III)-reducing subsurface environments.</title>
        <authorList>
            <person name="Aklujkar M."/>
            <person name="Young N.D."/>
            <person name="Holmes D."/>
            <person name="Chavan M."/>
            <person name="Risso C."/>
            <person name="Kiss H.E."/>
            <person name="Han C.S."/>
            <person name="Land M.L."/>
            <person name="Lovley D.R."/>
        </authorList>
    </citation>
    <scope>NUCLEOTIDE SEQUENCE [LARGE SCALE GENOMIC DNA]</scope>
    <source>
        <strain evidence="3">ATCC BAA-1014 / DSM 16622 / JCM 12645 / Bem</strain>
    </source>
</reference>
<sequence>MTARRGNTPYLKRSLLDRLIAAPARSGPVQAGAGVLGDILDSLLRDLENLLNTRRSVPLAPDCRQESQKSVLSYGTRDFSTHNPRTALAREQIRLEIQRLLLSFEPRLKEAVVRLDVLPESDRTLQFRIEGVLMVEPQPAPVSFATSFDSNSGAYSVFK</sequence>
<dbReference type="NCBIfam" id="TIGR03357">
    <property type="entry name" value="VI_zyme"/>
    <property type="match status" value="1"/>
</dbReference>
<protein>
    <submittedName>
        <fullName evidence="2">Type VI secretion system needle hub protein TssE</fullName>
    </submittedName>
</protein>
<dbReference type="KEGG" id="gbm:Gbem_3040"/>
<keyword evidence="3" id="KW-1185">Reference proteome</keyword>
<accession>B5E873</accession>
<dbReference type="HOGENOM" id="CLU_102944_1_1_7"/>
<dbReference type="PANTHER" id="PTHR38595:SF2">
    <property type="entry name" value="TYPE VI SECRETION SYSTEM BASEPLATE SUBUNIT TSSE"/>
    <property type="match status" value="1"/>
</dbReference>
<dbReference type="InterPro" id="IPR017737">
    <property type="entry name" value="TssE1-like"/>
</dbReference>
<dbReference type="STRING" id="404380.Gbem_3040"/>
<evidence type="ECO:0000313" key="3">
    <source>
        <dbReference type="Proteomes" id="UP000008825"/>
    </source>
</evidence>
<organism evidence="2 3">
    <name type="scientific">Citrifermentans bemidjiense (strain ATCC BAA-1014 / DSM 16622 / JCM 12645 / Bem)</name>
    <name type="common">Geobacter bemidjiensis</name>
    <dbReference type="NCBI Taxonomy" id="404380"/>
    <lineage>
        <taxon>Bacteria</taxon>
        <taxon>Pseudomonadati</taxon>
        <taxon>Thermodesulfobacteriota</taxon>
        <taxon>Desulfuromonadia</taxon>
        <taxon>Geobacterales</taxon>
        <taxon>Geobacteraceae</taxon>
        <taxon>Citrifermentans</taxon>
    </lineage>
</organism>
<name>B5E873_CITBB</name>
<dbReference type="Gene3D" id="3.10.450.40">
    <property type="match status" value="1"/>
</dbReference>
<dbReference type="eggNOG" id="COG3518">
    <property type="taxonomic scope" value="Bacteria"/>
</dbReference>